<dbReference type="SMART" id="SM00854">
    <property type="entry name" value="PGA_cap"/>
    <property type="match status" value="1"/>
</dbReference>
<dbReference type="AlphaFoldDB" id="A0A3Q9ISM2"/>
<comment type="similarity">
    <text evidence="1">Belongs to the CapA family.</text>
</comment>
<name>A0A3Q9ISM2_9BACT</name>
<dbReference type="EMBL" id="CP032819">
    <property type="protein sequence ID" value="AZS31107.1"/>
    <property type="molecule type" value="Genomic_DNA"/>
</dbReference>
<dbReference type="SUPFAM" id="SSF56300">
    <property type="entry name" value="Metallo-dependent phosphatases"/>
    <property type="match status" value="1"/>
</dbReference>
<evidence type="ECO:0000259" key="2">
    <source>
        <dbReference type="SMART" id="SM00854"/>
    </source>
</evidence>
<dbReference type="Gene3D" id="3.60.21.10">
    <property type="match status" value="1"/>
</dbReference>
<dbReference type="InterPro" id="IPR052169">
    <property type="entry name" value="CW_Biosynth-Accessory"/>
</dbReference>
<dbReference type="RefSeq" id="WP_106481504.1">
    <property type="nucleotide sequence ID" value="NZ_CP032819.1"/>
</dbReference>
<dbReference type="PANTHER" id="PTHR33393:SF12">
    <property type="entry name" value="CAPSULE BIOSYNTHESIS PROTEIN CAPA"/>
    <property type="match status" value="1"/>
</dbReference>
<evidence type="ECO:0000313" key="4">
    <source>
        <dbReference type="Proteomes" id="UP000270673"/>
    </source>
</evidence>
<dbReference type="KEGG" id="buy:D8S85_17150"/>
<feature type="domain" description="Capsule synthesis protein CapA" evidence="2">
    <location>
        <begin position="42"/>
        <end position="288"/>
    </location>
</feature>
<proteinExistence type="inferred from homology"/>
<dbReference type="InterPro" id="IPR019079">
    <property type="entry name" value="Capsule_synth_CapA"/>
</dbReference>
<gene>
    <name evidence="3" type="ORF">D8S85_17150</name>
</gene>
<dbReference type="Pfam" id="PF09587">
    <property type="entry name" value="PGA_cap"/>
    <property type="match status" value="1"/>
</dbReference>
<dbReference type="InterPro" id="IPR029052">
    <property type="entry name" value="Metallo-depent_PP-like"/>
</dbReference>
<dbReference type="OrthoDB" id="9810906at2"/>
<dbReference type="CDD" id="cd07381">
    <property type="entry name" value="MPP_CapA"/>
    <property type="match status" value="1"/>
</dbReference>
<sequence length="372" mass="43021">MHYNPTLLFCIFFLLFTSCKEKKSSVQTDLPSEFPHSPQTLTLLFCGDIMQHLPQIHSAHEPSEKDYKYRKCFKYIAPYWADADFVIANLETTLGNKDFSGYPRFCSPWQIARDLHQLGVTTFVTANNHSCDQLGKGIANTIYYLDSLKIPHTGTFTDTLSYQKEHPLYLKKNGFKIALLNYTYGTNGLPVPKGFVVPHIDTTVIRQDIQRARRDTATNIIAFMHWGYEYHSLPNKEQRTLGKWLHEQGADIVIGSHPHVVQPIEYYIPDKDTLGVTAFSLGNFISNQSQQGTEGGICIRLTLTKPRDLPVHYQMKPIKFYMYRPYEEGRRRYYVVPESLADSVMKDFHLTKSKNFFRRTDSILQSSKTFRF</sequence>
<dbReference type="Proteomes" id="UP000270673">
    <property type="component" value="Chromosome"/>
</dbReference>
<evidence type="ECO:0000313" key="3">
    <source>
        <dbReference type="EMBL" id="AZS31107.1"/>
    </source>
</evidence>
<keyword evidence="4" id="KW-1185">Reference proteome</keyword>
<organism evidence="3 4">
    <name type="scientific">Butyricimonas faecalis</name>
    <dbReference type="NCBI Taxonomy" id="2093856"/>
    <lineage>
        <taxon>Bacteria</taxon>
        <taxon>Pseudomonadati</taxon>
        <taxon>Bacteroidota</taxon>
        <taxon>Bacteroidia</taxon>
        <taxon>Bacteroidales</taxon>
        <taxon>Odoribacteraceae</taxon>
        <taxon>Butyricimonas</taxon>
    </lineage>
</organism>
<reference evidence="3 4" key="1">
    <citation type="submission" date="2018-10" db="EMBL/GenBank/DDBJ databases">
        <title>Butyricimonas faecalis sp. nov., isolated from human faeces and emended description of the genus Butyricimonas.</title>
        <authorList>
            <person name="Le Roy T."/>
            <person name="Van der Smissen P."/>
            <person name="Paquot A."/>
            <person name="Delzenne N."/>
            <person name="Muccioli G."/>
            <person name="Collet J.-F."/>
            <person name="Cani P.D."/>
        </authorList>
    </citation>
    <scope>NUCLEOTIDE SEQUENCE [LARGE SCALE GENOMIC DNA]</scope>
    <source>
        <strain evidence="3 4">H184</strain>
    </source>
</reference>
<protein>
    <submittedName>
        <fullName evidence="3">CapA family protein</fullName>
    </submittedName>
</protein>
<evidence type="ECO:0000256" key="1">
    <source>
        <dbReference type="ARBA" id="ARBA00005662"/>
    </source>
</evidence>
<dbReference type="PANTHER" id="PTHR33393">
    <property type="entry name" value="POLYGLUTAMINE SYNTHESIS ACCESSORY PROTEIN RV0574C-RELATED"/>
    <property type="match status" value="1"/>
</dbReference>
<accession>A0A3Q9ISM2</accession>